<dbReference type="OrthoDB" id="4408760at2"/>
<evidence type="ECO:0000256" key="1">
    <source>
        <dbReference type="SAM" id="Phobius"/>
    </source>
</evidence>
<feature type="signal peptide" evidence="2">
    <location>
        <begin position="1"/>
        <end position="26"/>
    </location>
</feature>
<reference evidence="3 4" key="1">
    <citation type="submission" date="2016-12" db="EMBL/GenBank/DDBJ databases">
        <authorList>
            <person name="Song W.-J."/>
            <person name="Kurnit D.M."/>
        </authorList>
    </citation>
    <scope>NUCLEOTIDE SEQUENCE [LARGE SCALE GENOMIC DNA]</scope>
    <source>
        <strain evidence="3 4">DSM 30827</strain>
    </source>
</reference>
<name>A0A1Q2HTJ3_9CORY</name>
<sequence precursor="true">MSARRAVTAIAACAVALTTITTPAQAATLGPRGSDNHCQVTLTPGEKKFAQKLFDDSKTLGPYERSRDLVKAIETVFPDAAKVGSTLFENATATTKPEISTEQREALKAAGLNDDLIFDYTSARLLLKTVEPTTAVTLEGIDLDNLRVRAGTESPVLDPIPLNNVGKMDKATLDKLVAAWEATPAGDAHKRSNQIAASDRQAAEACALGTSKQVVYPEISTAPTLDLSSTLSSKQSNFDVVVGALITIIAAIVGGALALPNLGIKLPF</sequence>
<gene>
    <name evidence="3" type="ORF">CGLAU_00785</name>
</gene>
<feature type="transmembrane region" description="Helical" evidence="1">
    <location>
        <begin position="240"/>
        <end position="259"/>
    </location>
</feature>
<evidence type="ECO:0000313" key="3">
    <source>
        <dbReference type="EMBL" id="AQQ14152.1"/>
    </source>
</evidence>
<keyword evidence="4" id="KW-1185">Reference proteome</keyword>
<dbReference type="RefSeq" id="WP_095659045.1">
    <property type="nucleotide sequence ID" value="NZ_BAAAKB010000015.1"/>
</dbReference>
<dbReference type="EMBL" id="CP019688">
    <property type="protein sequence ID" value="AQQ14152.1"/>
    <property type="molecule type" value="Genomic_DNA"/>
</dbReference>
<dbReference type="Proteomes" id="UP000217209">
    <property type="component" value="Chromosome"/>
</dbReference>
<proteinExistence type="predicted"/>
<organism evidence="3 4">
    <name type="scientific">Corynebacterium glaucum</name>
    <dbReference type="NCBI Taxonomy" id="187491"/>
    <lineage>
        <taxon>Bacteria</taxon>
        <taxon>Bacillati</taxon>
        <taxon>Actinomycetota</taxon>
        <taxon>Actinomycetes</taxon>
        <taxon>Mycobacteriales</taxon>
        <taxon>Corynebacteriaceae</taxon>
        <taxon>Corynebacterium</taxon>
    </lineage>
</organism>
<keyword evidence="1" id="KW-0812">Transmembrane</keyword>
<evidence type="ECO:0000313" key="4">
    <source>
        <dbReference type="Proteomes" id="UP000217209"/>
    </source>
</evidence>
<keyword evidence="2" id="KW-0732">Signal</keyword>
<protein>
    <submittedName>
        <fullName evidence="3">Uncharacterized protein</fullName>
    </submittedName>
</protein>
<dbReference type="AlphaFoldDB" id="A0A1Q2HTJ3"/>
<dbReference type="KEGG" id="cgv:CGLAU_00785"/>
<evidence type="ECO:0000256" key="2">
    <source>
        <dbReference type="SAM" id="SignalP"/>
    </source>
</evidence>
<accession>A0A1Q2HTJ3</accession>
<keyword evidence="1" id="KW-1133">Transmembrane helix</keyword>
<keyword evidence="1" id="KW-0472">Membrane</keyword>
<feature type="chain" id="PRO_5012298046" evidence="2">
    <location>
        <begin position="27"/>
        <end position="268"/>
    </location>
</feature>